<dbReference type="RefSeq" id="WP_109010506.1">
    <property type="nucleotide sequence ID" value="NZ_BDUD01000001.1"/>
</dbReference>
<dbReference type="PANTHER" id="PTHR47485">
    <property type="entry name" value="THYLAKOID LUMENAL 17.4 KDA PROTEIN, CHLOROPLASTIC"/>
    <property type="match status" value="1"/>
</dbReference>
<feature type="transmembrane region" description="Helical" evidence="2">
    <location>
        <begin position="70"/>
        <end position="91"/>
    </location>
</feature>
<dbReference type="OrthoDB" id="528457at2"/>
<feature type="transmembrane region" description="Helical" evidence="2">
    <location>
        <begin position="35"/>
        <end position="58"/>
    </location>
</feature>
<keyword evidence="2" id="KW-0472">Membrane</keyword>
<dbReference type="AlphaFoldDB" id="A0A2R5FWB4"/>
<evidence type="ECO:0000256" key="1">
    <source>
        <dbReference type="ARBA" id="ARBA00022737"/>
    </source>
</evidence>
<proteinExistence type="predicted"/>
<feature type="transmembrane region" description="Helical" evidence="2">
    <location>
        <begin position="191"/>
        <end position="209"/>
    </location>
</feature>
<dbReference type="Gene3D" id="2.160.20.80">
    <property type="entry name" value="E3 ubiquitin-protein ligase SopA"/>
    <property type="match status" value="2"/>
</dbReference>
<keyword evidence="4" id="KW-1185">Reference proteome</keyword>
<dbReference type="SUPFAM" id="SSF141571">
    <property type="entry name" value="Pentapeptide repeat-like"/>
    <property type="match status" value="1"/>
</dbReference>
<evidence type="ECO:0000313" key="3">
    <source>
        <dbReference type="EMBL" id="GBG20533.1"/>
    </source>
</evidence>
<dbReference type="PANTHER" id="PTHR47485:SF1">
    <property type="entry name" value="THYLAKOID LUMENAL 17.4 KDA PROTEIN, CHLOROPLASTIC"/>
    <property type="match status" value="1"/>
</dbReference>
<name>A0A2R5FWB4_NOSCO</name>
<reference evidence="3 4" key="1">
    <citation type="submission" date="2017-06" db="EMBL/GenBank/DDBJ databases">
        <title>Genome sequencing of cyanobaciteial culture collection at National Institute for Environmental Studies (NIES).</title>
        <authorList>
            <person name="Hirose Y."/>
            <person name="Shimura Y."/>
            <person name="Fujisawa T."/>
            <person name="Nakamura Y."/>
            <person name="Kawachi M."/>
        </authorList>
    </citation>
    <scope>NUCLEOTIDE SEQUENCE [LARGE SCALE GENOMIC DNA]</scope>
    <source>
        <strain evidence="3 4">NIES-4072</strain>
    </source>
</reference>
<feature type="transmembrane region" description="Helical" evidence="2">
    <location>
        <begin position="163"/>
        <end position="185"/>
    </location>
</feature>
<sequence>MKYQQDIRNNQYRKNILTNSNFQNALAGQNIIRKILIIIFSIVVAAFLSIVTLLAGGVLEAITYVLKVSYFDLIEITAIALYTTALVIFVVRGFEIVSTTCVVALIVIGIIIYVCFEVNNRIPGIGFWLFCLGLSIAFAWVSTTITALFIAISSIYCGVIGEFIAVMGYGLIAEALMIGTLNIVYEKGSNSFITIISAIPVIISSAFIAKKAIRGSPKFRWIKEVAVFWTSIGGTCFYGADLTDASFDGADLRHTDFRKANLTRTSFKGVTGLELARLQGTILEDPKVRKLLTTNNGRGEDFTEANLQGANLQGADLREAILVKAQVLDADFSGALLTDACIQDWNLNKNTRFQNVDCKRVYLKCSLHGNFLEPKPDSGEFQPGEFEKWITDVRDTIDLIFQNGLNWRAFAFSLTQTAINNEGLGLSVRSIENKGDGVVVAKVGVSLETNKTAIHEEITNHYNQAVDAIEAKYELVLQAKDGEIQRLQSFYDSQQKFIQGLITGIAETKREVIIKGEGNRVYMMNQAGDIMESSNQNISAGGNVDMSSGNKITVGGDVTNSNLTLADANSQVSNSIQQLRDISTDTSDELVKILTTLQKSINDEPALSENQKKEALEAVETIAEEGKKPSGERVNKLCSMALNALKGIASAVTDASKLAEVFKTYLPTLTSILGI</sequence>
<accession>A0A2R5FWB4</accession>
<comment type="caution">
    <text evidence="3">The sequence shown here is derived from an EMBL/GenBank/DDBJ whole genome shotgun (WGS) entry which is preliminary data.</text>
</comment>
<feature type="transmembrane region" description="Helical" evidence="2">
    <location>
        <begin position="126"/>
        <end position="151"/>
    </location>
</feature>
<evidence type="ECO:0000313" key="4">
    <source>
        <dbReference type="Proteomes" id="UP000245124"/>
    </source>
</evidence>
<dbReference type="InterPro" id="IPR001646">
    <property type="entry name" value="5peptide_repeat"/>
</dbReference>
<keyword evidence="2" id="KW-0812">Transmembrane</keyword>
<gene>
    <name evidence="3" type="ORF">NIES4072_42130</name>
</gene>
<evidence type="ECO:0000256" key="2">
    <source>
        <dbReference type="SAM" id="Phobius"/>
    </source>
</evidence>
<dbReference type="Pfam" id="PF00805">
    <property type="entry name" value="Pentapeptide"/>
    <property type="match status" value="2"/>
</dbReference>
<organism evidence="3 4">
    <name type="scientific">Nostoc commune NIES-4072</name>
    <dbReference type="NCBI Taxonomy" id="2005467"/>
    <lineage>
        <taxon>Bacteria</taxon>
        <taxon>Bacillati</taxon>
        <taxon>Cyanobacteriota</taxon>
        <taxon>Cyanophyceae</taxon>
        <taxon>Nostocales</taxon>
        <taxon>Nostocaceae</taxon>
        <taxon>Nostoc</taxon>
    </lineage>
</organism>
<protein>
    <submittedName>
        <fullName evidence="3">Pentapeptide repeat-containing protein</fullName>
    </submittedName>
</protein>
<feature type="transmembrane region" description="Helical" evidence="2">
    <location>
        <begin position="221"/>
        <end position="240"/>
    </location>
</feature>
<keyword evidence="2" id="KW-1133">Transmembrane helix</keyword>
<feature type="transmembrane region" description="Helical" evidence="2">
    <location>
        <begin position="96"/>
        <end position="114"/>
    </location>
</feature>
<keyword evidence="1" id="KW-0677">Repeat</keyword>
<dbReference type="Proteomes" id="UP000245124">
    <property type="component" value="Unassembled WGS sequence"/>
</dbReference>
<dbReference type="EMBL" id="BDUD01000001">
    <property type="protein sequence ID" value="GBG20533.1"/>
    <property type="molecule type" value="Genomic_DNA"/>
</dbReference>